<feature type="region of interest" description="Disordered" evidence="1">
    <location>
        <begin position="49"/>
        <end position="220"/>
    </location>
</feature>
<protein>
    <submittedName>
        <fullName evidence="2">Uncharacterized protein</fullName>
    </submittedName>
</protein>
<feature type="compositionally biased region" description="Basic and acidic residues" evidence="1">
    <location>
        <begin position="157"/>
        <end position="208"/>
    </location>
</feature>
<reference evidence="2" key="1">
    <citation type="journal article" date="2009" name="PLoS Genet.">
        <title>Sequencing, mapping, and analysis of 27,455 maize full-length cDNAs.</title>
        <authorList>
            <person name="Soderlund C."/>
            <person name="Descour A."/>
            <person name="Kudrna D."/>
            <person name="Bomhoff M."/>
            <person name="Boyd L."/>
            <person name="Currie J."/>
            <person name="Angelova A."/>
            <person name="Collura K."/>
            <person name="Wissotski M."/>
            <person name="Ashley E."/>
            <person name="Morrow D."/>
            <person name="Fernandes J."/>
            <person name="Walbot V."/>
            <person name="Yu Y."/>
        </authorList>
    </citation>
    <scope>NUCLEOTIDE SEQUENCE</scope>
    <source>
        <strain evidence="2">B73</strain>
    </source>
</reference>
<dbReference type="EMBL" id="BT062188">
    <property type="protein sequence ID" value="ACN26885.1"/>
    <property type="molecule type" value="mRNA"/>
</dbReference>
<dbReference type="AlphaFoldDB" id="C0HIN2"/>
<organism evidence="2">
    <name type="scientific">Zea mays</name>
    <name type="common">Maize</name>
    <dbReference type="NCBI Taxonomy" id="4577"/>
    <lineage>
        <taxon>Eukaryota</taxon>
        <taxon>Viridiplantae</taxon>
        <taxon>Streptophyta</taxon>
        <taxon>Embryophyta</taxon>
        <taxon>Tracheophyta</taxon>
        <taxon>Spermatophyta</taxon>
        <taxon>Magnoliopsida</taxon>
        <taxon>Liliopsida</taxon>
        <taxon>Poales</taxon>
        <taxon>Poaceae</taxon>
        <taxon>PACMAD clade</taxon>
        <taxon>Panicoideae</taxon>
        <taxon>Andropogonodae</taxon>
        <taxon>Andropogoneae</taxon>
        <taxon>Tripsacinae</taxon>
        <taxon>Zea</taxon>
    </lineage>
</organism>
<feature type="compositionally biased region" description="Polar residues" evidence="1">
    <location>
        <begin position="100"/>
        <end position="109"/>
    </location>
</feature>
<feature type="compositionally biased region" description="Basic and acidic residues" evidence="1">
    <location>
        <begin position="116"/>
        <end position="128"/>
    </location>
</feature>
<evidence type="ECO:0000313" key="2">
    <source>
        <dbReference type="EMBL" id="ACN26885.1"/>
    </source>
</evidence>
<feature type="compositionally biased region" description="Basic residues" evidence="1">
    <location>
        <begin position="75"/>
        <end position="89"/>
    </location>
</feature>
<accession>C0HIN2</accession>
<evidence type="ECO:0000256" key="1">
    <source>
        <dbReference type="SAM" id="MobiDB-lite"/>
    </source>
</evidence>
<reference evidence="2" key="2">
    <citation type="submission" date="2012-06" db="EMBL/GenBank/DDBJ databases">
        <authorList>
            <person name="Yu Y."/>
            <person name="Currie J."/>
            <person name="Lomeli R."/>
            <person name="Angelova A."/>
            <person name="Collura K."/>
            <person name="Wissotski M."/>
            <person name="Campos D."/>
            <person name="Kudrna D."/>
            <person name="Golser W."/>
            <person name="Ashely E."/>
            <person name="Descour A."/>
            <person name="Fernandes J."/>
            <person name="Soderlund C."/>
            <person name="Walbot V."/>
        </authorList>
    </citation>
    <scope>NUCLEOTIDE SEQUENCE</scope>
    <source>
        <strain evidence="2">B73</strain>
    </source>
</reference>
<name>C0HIN2_MAIZE</name>
<sequence>MEHESHLDVVELVVVDRDGLALQAAELEGGELLRHVLVAGRLLEADVGVGPGPGERAEDGAQEVDPEAGVEVARQRRPQRPRRVHRSARHCPCEDGRNANRGTNCQPRQLTHRSRVRGDGEGDEHHVEGDDDLDDERVPVRPRRRGGAQHGDGVQHGLEHERRADAAGELRRPVERDLDPGEMAEHGERERDGGVHVRARDVSDGVDHDGDDEPAGDRLPQLRDAVLVAAVDPRRPARDEHQQERGHHLRDHLLEEVRREDVRQRPVVVRGGHAGVLRRADVMDLVVEVGPGVGPRVGRHFRPAVDRSSYYAPACCAWSS</sequence>
<proteinExistence type="evidence at transcript level"/>